<keyword evidence="3" id="KW-1185">Reference proteome</keyword>
<proteinExistence type="predicted"/>
<reference evidence="2 3" key="1">
    <citation type="submission" date="2020-08" db="EMBL/GenBank/DDBJ databases">
        <title>Sequencing the genomes of 1000 actinobacteria strains.</title>
        <authorList>
            <person name="Klenk H.-P."/>
        </authorList>
    </citation>
    <scope>NUCLEOTIDE SEQUENCE [LARGE SCALE GENOMIC DNA]</scope>
    <source>
        <strain evidence="2 3">DSM 19600</strain>
    </source>
</reference>
<dbReference type="AlphaFoldDB" id="A0AA40SS05"/>
<accession>A0AA40SS05</accession>
<evidence type="ECO:0000313" key="3">
    <source>
        <dbReference type="Proteomes" id="UP000549113"/>
    </source>
</evidence>
<organism evidence="2 3">
    <name type="scientific">Microbacterium invictum</name>
    <dbReference type="NCBI Taxonomy" id="515415"/>
    <lineage>
        <taxon>Bacteria</taxon>
        <taxon>Bacillati</taxon>
        <taxon>Actinomycetota</taxon>
        <taxon>Actinomycetes</taxon>
        <taxon>Micrococcales</taxon>
        <taxon>Microbacteriaceae</taxon>
        <taxon>Microbacterium</taxon>
    </lineage>
</organism>
<dbReference type="InterPro" id="IPR018389">
    <property type="entry name" value="DctP_fam"/>
</dbReference>
<dbReference type="EMBL" id="JACIFH010000001">
    <property type="protein sequence ID" value="MBB4141385.1"/>
    <property type="molecule type" value="Genomic_DNA"/>
</dbReference>
<gene>
    <name evidence="2" type="ORF">BKA10_003179</name>
</gene>
<sequence length="154" mass="16611">MREQAVERQQIGAADLDEVDRRRRLWGSEPSVIPAVLGGVAIGEPGQRPPGVCRGASSHQLNTNLVIMSPVWDELSSDQQDALSSAVGSAVGQVTDCVAEDEAAVLDEWRAGGEWEVIDDVDRDAFQDQALAYFEDHYSGDSLTAFEAIRATAP</sequence>
<dbReference type="InterPro" id="IPR038404">
    <property type="entry name" value="TRAP_DctP_sf"/>
</dbReference>
<evidence type="ECO:0000256" key="1">
    <source>
        <dbReference type="ARBA" id="ARBA00022729"/>
    </source>
</evidence>
<dbReference type="Pfam" id="PF03480">
    <property type="entry name" value="DctP"/>
    <property type="match status" value="1"/>
</dbReference>
<name>A0AA40SS05_9MICO</name>
<keyword evidence="1" id="KW-0732">Signal</keyword>
<dbReference type="RefSeq" id="WP_183500868.1">
    <property type="nucleotide sequence ID" value="NZ_BAABCO010000003.1"/>
</dbReference>
<dbReference type="GO" id="GO:0055085">
    <property type="term" value="P:transmembrane transport"/>
    <property type="evidence" value="ECO:0007669"/>
    <property type="project" value="InterPro"/>
</dbReference>
<comment type="caution">
    <text evidence="2">The sequence shown here is derived from an EMBL/GenBank/DDBJ whole genome shotgun (WGS) entry which is preliminary data.</text>
</comment>
<dbReference type="Proteomes" id="UP000549113">
    <property type="component" value="Unassembled WGS sequence"/>
</dbReference>
<dbReference type="Gene3D" id="3.40.190.170">
    <property type="entry name" value="Bacterial extracellular solute-binding protein, family 7"/>
    <property type="match status" value="1"/>
</dbReference>
<evidence type="ECO:0000313" key="2">
    <source>
        <dbReference type="EMBL" id="MBB4141385.1"/>
    </source>
</evidence>
<protein>
    <submittedName>
        <fullName evidence="2">Uncharacterized protein</fullName>
    </submittedName>
</protein>